<evidence type="ECO:0000313" key="3">
    <source>
        <dbReference type="Proteomes" id="UP001207930"/>
    </source>
</evidence>
<keyword evidence="3" id="KW-1185">Reference proteome</keyword>
<evidence type="ECO:0000256" key="1">
    <source>
        <dbReference type="SAM" id="MobiDB-lite"/>
    </source>
</evidence>
<proteinExistence type="predicted"/>
<sequence length="458" mass="51027">MIAMAGFAAGWSLPDGPEPSDSAAVASNAVETTGREQRKRDLSEQLLDEQERMTLHKSTASLAELLATGHECQFNEEDIVRLVTMNPAGAMDFLLTNPVAPSNYAVMVTEAWARRDPDRAIAYLRTKSSYLADDCLAKALPVIYLSRPKLVAEVLRSKSAQWQERYLNELFGETFRVRKSGAPPEQESDDPFFDDGQWTEVRFGADLLDCLASDYLREKAKARWERNEDDEPTTPGRQTSPPDPHTWNPATYDKNDYHQRSQLFDELRTNSEETVNLIAANGNEAARGLAMSSIMGRFPSDPEKWPEALESLEAPMQQLGVIPSGPPSHFEMGPILYGEAAGQWIDRQPLALRRAWALSFVERWVQVDPRAALAWAEALPKEANRDAAFQIGLQIWTHEDPLTAVARVEDLPQGELREAAISNAAATWDCIDPAAARQWVGGLAESPGKTRALERLKR</sequence>
<comment type="caution">
    <text evidence="2">The sequence shown here is derived from an EMBL/GenBank/DDBJ whole genome shotgun (WGS) entry which is preliminary data.</text>
</comment>
<gene>
    <name evidence="2" type="ORF">OKA04_06275</name>
</gene>
<protein>
    <submittedName>
        <fullName evidence="2">Uncharacterized protein</fullName>
    </submittedName>
</protein>
<feature type="region of interest" description="Disordered" evidence="1">
    <location>
        <begin position="13"/>
        <end position="41"/>
    </location>
</feature>
<evidence type="ECO:0000313" key="2">
    <source>
        <dbReference type="EMBL" id="MCW1884330.1"/>
    </source>
</evidence>
<name>A0ABT3FL92_9BACT</name>
<accession>A0ABT3FL92</accession>
<reference evidence="2 3" key="1">
    <citation type="submission" date="2022-10" db="EMBL/GenBank/DDBJ databases">
        <title>Luteolibacter flavescens strain MCCC 1K03193, whole genome shotgun sequencing project.</title>
        <authorList>
            <person name="Zhao G."/>
            <person name="Shen L."/>
        </authorList>
    </citation>
    <scope>NUCLEOTIDE SEQUENCE [LARGE SCALE GENOMIC DNA]</scope>
    <source>
        <strain evidence="2 3">MCCC 1K03193</strain>
    </source>
</reference>
<dbReference type="RefSeq" id="WP_264500290.1">
    <property type="nucleotide sequence ID" value="NZ_JAPDDS010000003.1"/>
</dbReference>
<dbReference type="EMBL" id="JAPDDS010000003">
    <property type="protein sequence ID" value="MCW1884330.1"/>
    <property type="molecule type" value="Genomic_DNA"/>
</dbReference>
<dbReference type="Proteomes" id="UP001207930">
    <property type="component" value="Unassembled WGS sequence"/>
</dbReference>
<feature type="region of interest" description="Disordered" evidence="1">
    <location>
        <begin position="222"/>
        <end position="253"/>
    </location>
</feature>
<organism evidence="2 3">
    <name type="scientific">Luteolibacter flavescens</name>
    <dbReference type="NCBI Taxonomy" id="1859460"/>
    <lineage>
        <taxon>Bacteria</taxon>
        <taxon>Pseudomonadati</taxon>
        <taxon>Verrucomicrobiota</taxon>
        <taxon>Verrucomicrobiia</taxon>
        <taxon>Verrucomicrobiales</taxon>
        <taxon>Verrucomicrobiaceae</taxon>
        <taxon>Luteolibacter</taxon>
    </lineage>
</organism>